<protein>
    <submittedName>
        <fullName evidence="3">Uncharacterized protein</fullName>
    </submittedName>
</protein>
<feature type="region of interest" description="Disordered" evidence="1">
    <location>
        <begin position="1"/>
        <end position="59"/>
    </location>
</feature>
<keyword evidence="2" id="KW-0472">Membrane</keyword>
<evidence type="ECO:0000256" key="2">
    <source>
        <dbReference type="SAM" id="Phobius"/>
    </source>
</evidence>
<keyword evidence="2" id="KW-1133">Transmembrane helix</keyword>
<organism evidence="3 4">
    <name type="scientific">Pseudonocardia oroxyli</name>
    <dbReference type="NCBI Taxonomy" id="366584"/>
    <lineage>
        <taxon>Bacteria</taxon>
        <taxon>Bacillati</taxon>
        <taxon>Actinomycetota</taxon>
        <taxon>Actinomycetes</taxon>
        <taxon>Pseudonocardiales</taxon>
        <taxon>Pseudonocardiaceae</taxon>
        <taxon>Pseudonocardia</taxon>
    </lineage>
</organism>
<dbReference type="Proteomes" id="UP000198967">
    <property type="component" value="Unassembled WGS sequence"/>
</dbReference>
<accession>A0A1G7G0B5</accession>
<name>A0A1G7G0B5_PSEOR</name>
<dbReference type="EMBL" id="FNBE01000002">
    <property type="protein sequence ID" value="SDE81455.1"/>
    <property type="molecule type" value="Genomic_DNA"/>
</dbReference>
<feature type="transmembrane region" description="Helical" evidence="2">
    <location>
        <begin position="174"/>
        <end position="194"/>
    </location>
</feature>
<feature type="transmembrane region" description="Helical" evidence="2">
    <location>
        <begin position="125"/>
        <end position="145"/>
    </location>
</feature>
<gene>
    <name evidence="3" type="ORF">SAMN05216377_102163</name>
</gene>
<keyword evidence="4" id="KW-1185">Reference proteome</keyword>
<evidence type="ECO:0000313" key="3">
    <source>
        <dbReference type="EMBL" id="SDE81455.1"/>
    </source>
</evidence>
<feature type="compositionally biased region" description="Low complexity" evidence="1">
    <location>
        <begin position="33"/>
        <end position="50"/>
    </location>
</feature>
<feature type="transmembrane region" description="Helical" evidence="2">
    <location>
        <begin position="64"/>
        <end position="87"/>
    </location>
</feature>
<sequence>MSSGEDGPRYIPPRSGGGYAQYPQNPYGANAGQPYPYTPYSAPSQPSSPQDHTPAPPRRRPGTVVAGVVLLVVAALPFVVLGVLSLVTPLTQAELQSVLPPDLNLEQTLAQANVTFDQLLQALRLMFAIITLLALAFVAVSLTALTGRRWARTVATVLGVLFAIFLVLNLSVSAAGLVVAVPLVLLIAGIVLLHRRPSSDWFAKL</sequence>
<evidence type="ECO:0000313" key="4">
    <source>
        <dbReference type="Proteomes" id="UP000198967"/>
    </source>
</evidence>
<evidence type="ECO:0000256" key="1">
    <source>
        <dbReference type="SAM" id="MobiDB-lite"/>
    </source>
</evidence>
<dbReference type="STRING" id="366584.SAMN05216377_102163"/>
<proteinExistence type="predicted"/>
<feature type="transmembrane region" description="Helical" evidence="2">
    <location>
        <begin position="150"/>
        <end position="168"/>
    </location>
</feature>
<reference evidence="3 4" key="1">
    <citation type="submission" date="2016-10" db="EMBL/GenBank/DDBJ databases">
        <authorList>
            <person name="de Groot N.N."/>
        </authorList>
    </citation>
    <scope>NUCLEOTIDE SEQUENCE [LARGE SCALE GENOMIC DNA]</scope>
    <source>
        <strain evidence="3 4">CGMCC 4.3143</strain>
    </source>
</reference>
<dbReference type="RefSeq" id="WP_093076536.1">
    <property type="nucleotide sequence ID" value="NZ_FNBE01000002.1"/>
</dbReference>
<keyword evidence="2" id="KW-0812">Transmembrane</keyword>
<dbReference type="AlphaFoldDB" id="A0A1G7G0B5"/>